<reference evidence="2 3" key="1">
    <citation type="journal article" date="2010" name="Cell Res.">
        <title>Complete genome sequence of the rifamycin SV-producing Amycolatopsis mediterranei U32 revealed its genetic characteristics in phylogeny and metabolism.</title>
        <authorList>
            <person name="Zhao W."/>
            <person name="Zhong Y."/>
            <person name="Yuan H."/>
            <person name="Wang J."/>
            <person name="Zheng H."/>
            <person name="Wang Y."/>
            <person name="Cen X."/>
            <person name="Xu F."/>
            <person name="Bai J."/>
            <person name="Han X."/>
            <person name="Lu G."/>
            <person name="Zhu Y."/>
            <person name="Shao Z."/>
            <person name="Yan H."/>
            <person name="Li C."/>
            <person name="Peng N."/>
            <person name="Zhang Z."/>
            <person name="Zhang Y."/>
            <person name="Lin W."/>
            <person name="Fan Y."/>
            <person name="Qin Z."/>
            <person name="Hu Y."/>
            <person name="Zhu B."/>
            <person name="Wang S."/>
            <person name="Ding X."/>
            <person name="Zhao G.P."/>
        </authorList>
    </citation>
    <scope>NUCLEOTIDE SEQUENCE [LARGE SCALE GENOMIC DNA]</scope>
    <source>
        <strain evidence="3">U-32</strain>
    </source>
</reference>
<dbReference type="EMBL" id="CP002000">
    <property type="protein sequence ID" value="ADJ42891.1"/>
    <property type="molecule type" value="Genomic_DNA"/>
</dbReference>
<proteinExistence type="predicted"/>
<dbReference type="GO" id="GO:0016773">
    <property type="term" value="F:phosphotransferase activity, alcohol group as acceptor"/>
    <property type="evidence" value="ECO:0007669"/>
    <property type="project" value="InterPro"/>
</dbReference>
<evidence type="ECO:0000256" key="1">
    <source>
        <dbReference type="SAM" id="MobiDB-lite"/>
    </source>
</evidence>
<dbReference type="GeneID" id="92868867"/>
<dbReference type="PATRIC" id="fig|749927.5.peg.1103"/>
<dbReference type="KEGG" id="amd:AMED_1074"/>
<name>A0A0H3D054_AMYMU</name>
<dbReference type="Pfam" id="PF04655">
    <property type="entry name" value="APH_6_hur"/>
    <property type="match status" value="1"/>
</dbReference>
<dbReference type="RefSeq" id="WP_013222982.1">
    <property type="nucleotide sequence ID" value="NC_014318.1"/>
</dbReference>
<feature type="region of interest" description="Disordered" evidence="1">
    <location>
        <begin position="282"/>
        <end position="324"/>
    </location>
</feature>
<keyword evidence="2" id="KW-0808">Transferase</keyword>
<sequence length="324" mass="35287">MVSQLRIPPLFAARAPRVLGDGAVGWLAALPALAAEYARKWGLTFEGEAMHGYVGVVQPARRPDGTPVVLKLGWRDTESADEPLALSTWAGRGAVLLLDSAPDDGVLLLERLDAGRTLDDLPLRSAIPLIGGLAQRLAVPAPASMRRRLRSEAARLTEELPRRWAALGEPFDRRLVADAVAICRELGPSAGELLVNEDLHFQNVLAGTREPWLVIDPKPLAGDLEWGVIPLFWNRFPESTLDDRFALIVASHELDPAKARAWTLVRAVQNWIWMLEEYQESGEDSDDPAFITVTSGASPRAGGSATRTPERSPVAEIAPWAASR</sequence>
<dbReference type="AlphaFoldDB" id="A0A0H3D054"/>
<dbReference type="HOGENOM" id="CLU_061172_2_1_11"/>
<protein>
    <submittedName>
        <fullName evidence="2">Aminoglycoside O-phosphotransferase</fullName>
    </submittedName>
</protein>
<dbReference type="eggNOG" id="COG3570">
    <property type="taxonomic scope" value="Bacteria"/>
</dbReference>
<accession>A0A0H3D054</accession>
<dbReference type="Proteomes" id="UP000000328">
    <property type="component" value="Chromosome"/>
</dbReference>
<dbReference type="GO" id="GO:0019748">
    <property type="term" value="P:secondary metabolic process"/>
    <property type="evidence" value="ECO:0007669"/>
    <property type="project" value="InterPro"/>
</dbReference>
<organism evidence="2 3">
    <name type="scientific">Amycolatopsis mediterranei (strain U-32)</name>
    <dbReference type="NCBI Taxonomy" id="749927"/>
    <lineage>
        <taxon>Bacteria</taxon>
        <taxon>Bacillati</taxon>
        <taxon>Actinomycetota</taxon>
        <taxon>Actinomycetes</taxon>
        <taxon>Pseudonocardiales</taxon>
        <taxon>Pseudonocardiaceae</taxon>
        <taxon>Amycolatopsis</taxon>
    </lineage>
</organism>
<dbReference type="InterPro" id="IPR011009">
    <property type="entry name" value="Kinase-like_dom_sf"/>
</dbReference>
<gene>
    <name evidence="2" type="ordered locus">AMED_1074</name>
</gene>
<evidence type="ECO:0000313" key="3">
    <source>
        <dbReference type="Proteomes" id="UP000000328"/>
    </source>
</evidence>
<evidence type="ECO:0000313" key="2">
    <source>
        <dbReference type="EMBL" id="ADJ42891.1"/>
    </source>
</evidence>
<dbReference type="SUPFAM" id="SSF56112">
    <property type="entry name" value="Protein kinase-like (PK-like)"/>
    <property type="match status" value="1"/>
</dbReference>
<dbReference type="InterPro" id="IPR006748">
    <property type="entry name" value="NH2Glyco/OHUrea_AB-resist_kin"/>
</dbReference>
<dbReference type="OrthoDB" id="3638028at2"/>